<evidence type="ECO:0000256" key="8">
    <source>
        <dbReference type="ARBA" id="ARBA00049551"/>
    </source>
</evidence>
<dbReference type="AlphaFoldDB" id="S4SA81"/>
<evidence type="ECO:0000256" key="2">
    <source>
        <dbReference type="ARBA" id="ARBA00008472"/>
    </source>
</evidence>
<dbReference type="EMBL" id="JQ417195">
    <property type="protein sequence ID" value="AFK27959.1"/>
    <property type="molecule type" value="Genomic_DNA"/>
</dbReference>
<name>S4SA81_CORAP</name>
<dbReference type="InterPro" id="IPR000440">
    <property type="entry name" value="NADH_UbQ/plastoQ_OxRdtase_su3"/>
</dbReference>
<evidence type="ECO:0000256" key="1">
    <source>
        <dbReference type="ARBA" id="ARBA00004370"/>
    </source>
</evidence>
<evidence type="ECO:0000256" key="6">
    <source>
        <dbReference type="ARBA" id="ARBA00022989"/>
    </source>
</evidence>
<dbReference type="EC" id="7.1.1.2" evidence="9"/>
<dbReference type="GO" id="GO:0008137">
    <property type="term" value="F:NADH dehydrogenase (ubiquinone) activity"/>
    <property type="evidence" value="ECO:0007669"/>
    <property type="project" value="UniProtKB-UniRule"/>
</dbReference>
<keyword evidence="9" id="KW-0249">Electron transport</keyword>
<comment type="function">
    <text evidence="9">Core subunit of the mitochondrial membrane respiratory chain NADH dehydrogenase (Complex I) which catalyzes electron transfer from NADH through the respiratory chain, using ubiquinone as an electron acceptor. Essential for the catalytic activity of complex I.</text>
</comment>
<evidence type="ECO:0000256" key="3">
    <source>
        <dbReference type="ARBA" id="ARBA00021007"/>
    </source>
</evidence>
<keyword evidence="9" id="KW-0679">Respiratory chain</keyword>
<dbReference type="Pfam" id="PF00507">
    <property type="entry name" value="Oxidored_q4"/>
    <property type="match status" value="1"/>
</dbReference>
<reference evidence="10" key="1">
    <citation type="journal article" date="2013" name="PLoS ONE">
        <title>The Complete Mitochondrial Genome of the Land Snail Cornu aspersum (Helicidae: Mollusca): Intra-Specific Divergence of Protein-Coding Genes and Phylogenetic Considerations within Euthyneura.</title>
        <authorList>
            <person name="Gaitan-Espitia J.D."/>
            <person name="Nespolo R.F."/>
            <person name="Opazo J.C."/>
        </authorList>
    </citation>
    <scope>NUCLEOTIDE SEQUENCE</scope>
    <source>
        <tissue evidence="10">Hepatopancreas</tissue>
    </source>
</reference>
<dbReference type="GO" id="GO:0030964">
    <property type="term" value="C:NADH dehydrogenase complex"/>
    <property type="evidence" value="ECO:0007669"/>
    <property type="project" value="TreeGrafter"/>
</dbReference>
<keyword evidence="9" id="KW-1278">Translocase</keyword>
<dbReference type="PANTHER" id="PTHR11058">
    <property type="entry name" value="NADH-UBIQUINONE OXIDOREDUCTASE CHAIN 3"/>
    <property type="match status" value="1"/>
</dbReference>
<keyword evidence="9" id="KW-0830">Ubiquinone</keyword>
<dbReference type="GO" id="GO:0031966">
    <property type="term" value="C:mitochondrial membrane"/>
    <property type="evidence" value="ECO:0007669"/>
    <property type="project" value="UniProtKB-SubCell"/>
</dbReference>
<evidence type="ECO:0000256" key="9">
    <source>
        <dbReference type="RuleBase" id="RU003640"/>
    </source>
</evidence>
<keyword evidence="9" id="KW-0520">NAD</keyword>
<feature type="transmembrane region" description="Helical" evidence="9">
    <location>
        <begin position="55"/>
        <end position="77"/>
    </location>
</feature>
<gene>
    <name evidence="10" type="primary">ND3</name>
</gene>
<protein>
    <recommendedName>
        <fullName evidence="3 9">NADH-ubiquinone oxidoreductase chain 3</fullName>
        <ecNumber evidence="9">7.1.1.2</ecNumber>
    </recommendedName>
</protein>
<proteinExistence type="inferred from homology"/>
<evidence type="ECO:0000256" key="7">
    <source>
        <dbReference type="ARBA" id="ARBA00023136"/>
    </source>
</evidence>
<keyword evidence="9 10" id="KW-0496">Mitochondrion</keyword>
<keyword evidence="7 9" id="KW-0472">Membrane</keyword>
<evidence type="ECO:0000256" key="4">
    <source>
        <dbReference type="ARBA" id="ARBA00022448"/>
    </source>
</evidence>
<keyword evidence="5 9" id="KW-0812">Transmembrane</keyword>
<accession>S4SA81</accession>
<dbReference type="InterPro" id="IPR038430">
    <property type="entry name" value="NDAH_ubi_oxred_su3_sf"/>
</dbReference>
<comment type="catalytic activity">
    <reaction evidence="8 9">
        <text>a ubiquinone + NADH + 5 H(+)(in) = a ubiquinol + NAD(+) + 4 H(+)(out)</text>
        <dbReference type="Rhea" id="RHEA:29091"/>
        <dbReference type="Rhea" id="RHEA-COMP:9565"/>
        <dbReference type="Rhea" id="RHEA-COMP:9566"/>
        <dbReference type="ChEBI" id="CHEBI:15378"/>
        <dbReference type="ChEBI" id="CHEBI:16389"/>
        <dbReference type="ChEBI" id="CHEBI:17976"/>
        <dbReference type="ChEBI" id="CHEBI:57540"/>
        <dbReference type="ChEBI" id="CHEBI:57945"/>
        <dbReference type="EC" id="7.1.1.2"/>
    </reaction>
</comment>
<dbReference type="PANTHER" id="PTHR11058:SF9">
    <property type="entry name" value="NADH-UBIQUINONE OXIDOREDUCTASE CHAIN 3"/>
    <property type="match status" value="1"/>
</dbReference>
<keyword evidence="4 9" id="KW-0813">Transport</keyword>
<evidence type="ECO:0000256" key="5">
    <source>
        <dbReference type="ARBA" id="ARBA00022692"/>
    </source>
</evidence>
<feature type="transmembrane region" description="Helical" evidence="9">
    <location>
        <begin position="89"/>
        <end position="107"/>
    </location>
</feature>
<geneLocation type="mitochondrion" evidence="10"/>
<evidence type="ECO:0000313" key="10">
    <source>
        <dbReference type="EMBL" id="AFK27959.1"/>
    </source>
</evidence>
<sequence length="114" mass="13203">MLLALSLASLITFILPLIYSLIFKTSSASKINKLTSFECGFEPMTPPRRPFSVRFFLLVVLFLVFDVESVLLFPYLSNNILTLSFTYSLNLYIFCLILLCGLLYEWYNSMLDWC</sequence>
<organism evidence="10">
    <name type="scientific">Cornu aspersum</name>
    <name type="common">Brown garden snail</name>
    <name type="synonym">Helix aspersa</name>
    <dbReference type="NCBI Taxonomy" id="6535"/>
    <lineage>
        <taxon>Eukaryota</taxon>
        <taxon>Metazoa</taxon>
        <taxon>Spiralia</taxon>
        <taxon>Lophotrochozoa</taxon>
        <taxon>Mollusca</taxon>
        <taxon>Gastropoda</taxon>
        <taxon>Heterobranchia</taxon>
        <taxon>Euthyneura</taxon>
        <taxon>Panpulmonata</taxon>
        <taxon>Eupulmonata</taxon>
        <taxon>Stylommatophora</taxon>
        <taxon>Helicina</taxon>
        <taxon>Helicoidea</taxon>
        <taxon>Helicidae</taxon>
        <taxon>Cornu</taxon>
        <taxon>Cornu</taxon>
    </lineage>
</organism>
<comment type="subcellular location">
    <subcellularLocation>
        <location evidence="1">Membrane</location>
    </subcellularLocation>
    <subcellularLocation>
        <location evidence="9">Mitochondrion membrane</location>
        <topology evidence="9">Multi-pass membrane protein</topology>
    </subcellularLocation>
</comment>
<dbReference type="Gene3D" id="1.20.58.1610">
    <property type="entry name" value="NADH:ubiquinone/plastoquinone oxidoreductase, chain 3"/>
    <property type="match status" value="1"/>
</dbReference>
<comment type="similarity">
    <text evidence="2 9">Belongs to the complex I subunit 3 family.</text>
</comment>
<keyword evidence="6 9" id="KW-1133">Transmembrane helix</keyword>